<dbReference type="Proteomes" id="UP000216605">
    <property type="component" value="Unassembled WGS sequence"/>
</dbReference>
<dbReference type="EMBL" id="NOXV01000183">
    <property type="protein sequence ID" value="OYQ43283.1"/>
    <property type="molecule type" value="Genomic_DNA"/>
</dbReference>
<sequence>MAYRIIISPQAQVDIEDAFDFYATRSETAPSGFINDIEEAYSNLSLNPFYRVRYKDFRVLPLKRFPFILIFLIDDDTVIIKGCFHTSKNTSKYPR</sequence>
<dbReference type="InterPro" id="IPR035093">
    <property type="entry name" value="RelE/ParE_toxin_dom_sf"/>
</dbReference>
<accession>A0A255ZP46</accession>
<dbReference type="Pfam" id="PF05016">
    <property type="entry name" value="ParE_toxin"/>
    <property type="match status" value="1"/>
</dbReference>
<dbReference type="OrthoDB" id="595476at2"/>
<evidence type="ECO:0000256" key="1">
    <source>
        <dbReference type="ARBA" id="ARBA00022649"/>
    </source>
</evidence>
<gene>
    <name evidence="2" type="ORF">CHU92_03550</name>
</gene>
<proteinExistence type="predicted"/>
<reference evidence="2 3" key="1">
    <citation type="submission" date="2017-07" db="EMBL/GenBank/DDBJ databases">
        <title>Flavobacterium cyanobacteriorum sp. nov., isolated from cyanobacterial aggregates in a eutrophic lake.</title>
        <authorList>
            <person name="Cai H."/>
        </authorList>
    </citation>
    <scope>NUCLEOTIDE SEQUENCE [LARGE SCALE GENOMIC DNA]</scope>
    <source>
        <strain evidence="2 3">TH021</strain>
    </source>
</reference>
<evidence type="ECO:0000313" key="3">
    <source>
        <dbReference type="Proteomes" id="UP000216605"/>
    </source>
</evidence>
<evidence type="ECO:0000313" key="2">
    <source>
        <dbReference type="EMBL" id="OYQ43283.1"/>
    </source>
</evidence>
<protein>
    <recommendedName>
        <fullName evidence="4">Type II toxin-antitoxin system RelE/ParE family toxin</fullName>
    </recommendedName>
</protein>
<name>A0A255ZP46_9FLAO</name>
<keyword evidence="1" id="KW-1277">Toxin-antitoxin system</keyword>
<dbReference type="AlphaFoldDB" id="A0A255ZP46"/>
<dbReference type="Gene3D" id="3.30.2310.20">
    <property type="entry name" value="RelE-like"/>
    <property type="match status" value="1"/>
</dbReference>
<organism evidence="2 3">
    <name type="scientific">Flavobacterium cyanobacteriorum</name>
    <dbReference type="NCBI Taxonomy" id="2022802"/>
    <lineage>
        <taxon>Bacteria</taxon>
        <taxon>Pseudomonadati</taxon>
        <taxon>Bacteroidota</taxon>
        <taxon>Flavobacteriia</taxon>
        <taxon>Flavobacteriales</taxon>
        <taxon>Flavobacteriaceae</taxon>
        <taxon>Flavobacterium</taxon>
    </lineage>
</organism>
<dbReference type="InterPro" id="IPR007712">
    <property type="entry name" value="RelE/ParE_toxin"/>
</dbReference>
<evidence type="ECO:0008006" key="4">
    <source>
        <dbReference type="Google" id="ProtNLM"/>
    </source>
</evidence>
<dbReference type="RefSeq" id="WP_094412671.1">
    <property type="nucleotide sequence ID" value="NZ_NOXV01000183.1"/>
</dbReference>
<keyword evidence="3" id="KW-1185">Reference proteome</keyword>
<comment type="caution">
    <text evidence="2">The sequence shown here is derived from an EMBL/GenBank/DDBJ whole genome shotgun (WGS) entry which is preliminary data.</text>
</comment>